<dbReference type="PROSITE" id="PS51257">
    <property type="entry name" value="PROKAR_LIPOPROTEIN"/>
    <property type="match status" value="1"/>
</dbReference>
<dbReference type="RefSeq" id="WP_008845238.1">
    <property type="nucleotide sequence ID" value="NZ_BAEN01000055.1"/>
</dbReference>
<name>K6YFN5_9ALTE</name>
<sequence>MKQFILLFATLTVLAGCQTTSKQVTADMRLLLNDNVFLDYQEVNIESEEDIFALDRDAKEFIKRQVSPVVDPVDRMETLVRLIFDRSEFNLLYMGSANTTAQQTFENRAANCLSMSIMTYALAKEAGFAVRFQDVDIPEYWTRRDGYSLLNGHINILMKPQDPGVVHLINTGLQVDFDPQNPRNNFPKQFVTKQSVTSMFYNNKGADALLSNSYNEAYAYFRRAALLSPRFISTWVNLGILYRIVGDYESAENVYKYALQLDEGNLTTWENLAYLYEFTGREEEAEEIARRVESVRRDNPFFHFIQGEQAFEKNDFETALMHYRNALKLDRSKHEIYYGLAKTYYEIGDVRRSQMYFKKAKDRSRSHQDQERYQGKLDLLSRDDSQKL</sequence>
<dbReference type="STRING" id="1127673.GLIP_2812"/>
<dbReference type="PANTHER" id="PTHR45586:SF1">
    <property type="entry name" value="LIPOPOLYSACCHARIDE ASSEMBLY PROTEIN B"/>
    <property type="match status" value="1"/>
</dbReference>
<proteinExistence type="predicted"/>
<evidence type="ECO:0000313" key="6">
    <source>
        <dbReference type="Proteomes" id="UP000006334"/>
    </source>
</evidence>
<evidence type="ECO:0000256" key="3">
    <source>
        <dbReference type="PROSITE-ProRule" id="PRU00339"/>
    </source>
</evidence>
<dbReference type="PANTHER" id="PTHR45586">
    <property type="entry name" value="TPR REPEAT-CONTAINING PROTEIN PA4667"/>
    <property type="match status" value="1"/>
</dbReference>
<dbReference type="InterPro" id="IPR011990">
    <property type="entry name" value="TPR-like_helical_dom_sf"/>
</dbReference>
<dbReference type="InterPro" id="IPR019734">
    <property type="entry name" value="TPR_rpt"/>
</dbReference>
<dbReference type="Pfam" id="PF13414">
    <property type="entry name" value="TPR_11"/>
    <property type="match status" value="1"/>
</dbReference>
<keyword evidence="6" id="KW-1185">Reference proteome</keyword>
<dbReference type="PROSITE" id="PS50005">
    <property type="entry name" value="TPR"/>
    <property type="match status" value="2"/>
</dbReference>
<dbReference type="Gene3D" id="1.25.40.10">
    <property type="entry name" value="Tetratricopeptide repeat domain"/>
    <property type="match status" value="1"/>
</dbReference>
<gene>
    <name evidence="5" type="ORF">GLIP_2812</name>
</gene>
<dbReference type="SMART" id="SM00028">
    <property type="entry name" value="TPR"/>
    <property type="match status" value="5"/>
</dbReference>
<feature type="compositionally biased region" description="Basic and acidic residues" evidence="4">
    <location>
        <begin position="363"/>
        <end position="388"/>
    </location>
</feature>
<feature type="region of interest" description="Disordered" evidence="4">
    <location>
        <begin position="361"/>
        <end position="388"/>
    </location>
</feature>
<comment type="caution">
    <text evidence="5">The sequence shown here is derived from an EMBL/GenBank/DDBJ whole genome shotgun (WGS) entry which is preliminary data.</text>
</comment>
<dbReference type="EMBL" id="BAEN01000055">
    <property type="protein sequence ID" value="GAC15433.1"/>
    <property type="molecule type" value="Genomic_DNA"/>
</dbReference>
<evidence type="ECO:0000256" key="2">
    <source>
        <dbReference type="ARBA" id="ARBA00022803"/>
    </source>
</evidence>
<evidence type="ECO:0000256" key="1">
    <source>
        <dbReference type="ARBA" id="ARBA00022737"/>
    </source>
</evidence>
<keyword evidence="1" id="KW-0677">Repeat</keyword>
<dbReference type="Proteomes" id="UP000006334">
    <property type="component" value="Unassembled WGS sequence"/>
</dbReference>
<dbReference type="SUPFAM" id="SSF48452">
    <property type="entry name" value="TPR-like"/>
    <property type="match status" value="1"/>
</dbReference>
<dbReference type="Pfam" id="PF14559">
    <property type="entry name" value="TPR_19"/>
    <property type="match status" value="1"/>
</dbReference>
<accession>K6YFN5</accession>
<evidence type="ECO:0000313" key="5">
    <source>
        <dbReference type="EMBL" id="GAC15433.1"/>
    </source>
</evidence>
<reference evidence="5 6" key="1">
    <citation type="journal article" date="2017" name="Antonie Van Leeuwenhoek">
        <title>Rhizobium rhizosphaerae sp. nov., a novel species isolated from rice rhizosphere.</title>
        <authorList>
            <person name="Zhao J.J."/>
            <person name="Zhang J."/>
            <person name="Zhang R.J."/>
            <person name="Zhang C.W."/>
            <person name="Yin H.Q."/>
            <person name="Zhang X.X."/>
        </authorList>
    </citation>
    <scope>NUCLEOTIDE SEQUENCE [LARGE SCALE GENOMIC DNA]</scope>
    <source>
        <strain evidence="5 6">E3</strain>
    </source>
</reference>
<dbReference type="eggNOG" id="COG0457">
    <property type="taxonomic scope" value="Bacteria"/>
</dbReference>
<evidence type="ECO:0000256" key="4">
    <source>
        <dbReference type="SAM" id="MobiDB-lite"/>
    </source>
</evidence>
<feature type="repeat" description="TPR" evidence="3">
    <location>
        <begin position="198"/>
        <end position="231"/>
    </location>
</feature>
<keyword evidence="2 3" id="KW-0802">TPR repeat</keyword>
<protein>
    <submittedName>
        <fullName evidence="5">TPR domain protein</fullName>
    </submittedName>
</protein>
<organism evidence="5 6">
    <name type="scientific">Aliiglaciecola lipolytica E3</name>
    <dbReference type="NCBI Taxonomy" id="1127673"/>
    <lineage>
        <taxon>Bacteria</taxon>
        <taxon>Pseudomonadati</taxon>
        <taxon>Pseudomonadota</taxon>
        <taxon>Gammaproteobacteria</taxon>
        <taxon>Alteromonadales</taxon>
        <taxon>Alteromonadaceae</taxon>
        <taxon>Aliiglaciecola</taxon>
    </lineage>
</organism>
<dbReference type="PROSITE" id="PS50293">
    <property type="entry name" value="TPR_REGION"/>
    <property type="match status" value="1"/>
</dbReference>
<dbReference type="AlphaFoldDB" id="K6YFN5"/>
<feature type="repeat" description="TPR" evidence="3">
    <location>
        <begin position="232"/>
        <end position="265"/>
    </location>
</feature>
<dbReference type="OrthoDB" id="5801251at2"/>
<dbReference type="InterPro" id="IPR051012">
    <property type="entry name" value="CellSynth/LPSAsmb/PSIAsmb"/>
</dbReference>